<proteinExistence type="predicted"/>
<dbReference type="EMBL" id="BPLQ01010069">
    <property type="protein sequence ID" value="GIY48185.1"/>
    <property type="molecule type" value="Genomic_DNA"/>
</dbReference>
<sequence length="112" mass="13646">MLENVAQYQATFIRQNISKIPKIRTHPFLLSFTFMPRNSCFFPFFQEKEKQCLECGLFEHLVRTNFLQSLREQYFSSKEKRCHFYILGLDMVRFSVPVKKWFPGNFLVRFRF</sequence>
<comment type="caution">
    <text evidence="1">The sequence shown here is derived from an EMBL/GenBank/DDBJ whole genome shotgun (WGS) entry which is preliminary data.</text>
</comment>
<accession>A0AAV4TTF7</accession>
<dbReference type="Proteomes" id="UP001054837">
    <property type="component" value="Unassembled WGS sequence"/>
</dbReference>
<reference evidence="1 2" key="1">
    <citation type="submission" date="2021-06" db="EMBL/GenBank/DDBJ databases">
        <title>Caerostris darwini draft genome.</title>
        <authorList>
            <person name="Kono N."/>
            <person name="Arakawa K."/>
        </authorList>
    </citation>
    <scope>NUCLEOTIDE SEQUENCE [LARGE SCALE GENOMIC DNA]</scope>
</reference>
<evidence type="ECO:0000313" key="1">
    <source>
        <dbReference type="EMBL" id="GIY48185.1"/>
    </source>
</evidence>
<organism evidence="1 2">
    <name type="scientific">Caerostris darwini</name>
    <dbReference type="NCBI Taxonomy" id="1538125"/>
    <lineage>
        <taxon>Eukaryota</taxon>
        <taxon>Metazoa</taxon>
        <taxon>Ecdysozoa</taxon>
        <taxon>Arthropoda</taxon>
        <taxon>Chelicerata</taxon>
        <taxon>Arachnida</taxon>
        <taxon>Araneae</taxon>
        <taxon>Araneomorphae</taxon>
        <taxon>Entelegynae</taxon>
        <taxon>Araneoidea</taxon>
        <taxon>Araneidae</taxon>
        <taxon>Caerostris</taxon>
    </lineage>
</organism>
<protein>
    <submittedName>
        <fullName evidence="1">Uncharacterized protein</fullName>
    </submittedName>
</protein>
<keyword evidence="2" id="KW-1185">Reference proteome</keyword>
<evidence type="ECO:0000313" key="2">
    <source>
        <dbReference type="Proteomes" id="UP001054837"/>
    </source>
</evidence>
<dbReference type="AlphaFoldDB" id="A0AAV4TTF7"/>
<gene>
    <name evidence="1" type="ORF">CDAR_169811</name>
</gene>
<name>A0AAV4TTF7_9ARAC</name>